<protein>
    <recommendedName>
        <fullName evidence="2">BTB domain-containing protein</fullName>
    </recommendedName>
</protein>
<dbReference type="OrthoDB" id="2746456at2759"/>
<organism evidence="3 4">
    <name type="scientific">Cyclocybe aegerita</name>
    <name type="common">Black poplar mushroom</name>
    <name type="synonym">Agrocybe aegerita</name>
    <dbReference type="NCBI Taxonomy" id="1973307"/>
    <lineage>
        <taxon>Eukaryota</taxon>
        <taxon>Fungi</taxon>
        <taxon>Dikarya</taxon>
        <taxon>Basidiomycota</taxon>
        <taxon>Agaricomycotina</taxon>
        <taxon>Agaricomycetes</taxon>
        <taxon>Agaricomycetidae</taxon>
        <taxon>Agaricales</taxon>
        <taxon>Agaricineae</taxon>
        <taxon>Bolbitiaceae</taxon>
        <taxon>Cyclocybe</taxon>
    </lineage>
</organism>
<evidence type="ECO:0000259" key="2">
    <source>
        <dbReference type="PROSITE" id="PS50097"/>
    </source>
</evidence>
<dbReference type="InterPro" id="IPR000210">
    <property type="entry name" value="BTB/POZ_dom"/>
</dbReference>
<sequence>MADSQKRKRVKEEEPSGDDALDKKLKTTSAATDSWFSSSVASGSSLGGGTQQEPRQRSASQSAEPEAEEFARHPVHWLYDTSPVILQVDKTRFKVHKSRLAADSLWFRTLFSRNYAAPGVPLEERDALKLIVNSVTVIDGVELFVLDPKAKATTVEDLAELLTAMDSAIGYHETTPQFDTVKKIYRAAHLFFFPAYRKFALAILTQMFIVNRGISEEPSPYCAECVAIGREYKFPVALMKFAFYDLARSPPPNPTSTLAADMKNLKIEDLVRLNNLQKHLSLVWNDISTCYETTCDVMQCQVCAYTRQLPSFRGVVEEAKKAFPFDPLSAIHILVTQEMKKPCPLAAQATTQKLNNLRERIWKDMAEWLNLEE</sequence>
<name>A0A8S0WJ14_CYCAE</name>
<dbReference type="AlphaFoldDB" id="A0A8S0WJ14"/>
<dbReference type="Gene3D" id="3.30.710.10">
    <property type="entry name" value="Potassium Channel Kv1.1, Chain A"/>
    <property type="match status" value="1"/>
</dbReference>
<evidence type="ECO:0000256" key="1">
    <source>
        <dbReference type="SAM" id="MobiDB-lite"/>
    </source>
</evidence>
<keyword evidence="4" id="KW-1185">Reference proteome</keyword>
<dbReference type="Proteomes" id="UP000467700">
    <property type="component" value="Unassembled WGS sequence"/>
</dbReference>
<evidence type="ECO:0000313" key="4">
    <source>
        <dbReference type="Proteomes" id="UP000467700"/>
    </source>
</evidence>
<dbReference type="InterPro" id="IPR011333">
    <property type="entry name" value="SKP1/BTB/POZ_sf"/>
</dbReference>
<accession>A0A8S0WJ14</accession>
<feature type="region of interest" description="Disordered" evidence="1">
    <location>
        <begin position="1"/>
        <end position="67"/>
    </location>
</feature>
<dbReference type="EMBL" id="CACVBS010000039">
    <property type="protein sequence ID" value="CAA7263453.1"/>
    <property type="molecule type" value="Genomic_DNA"/>
</dbReference>
<dbReference type="PROSITE" id="PS50097">
    <property type="entry name" value="BTB"/>
    <property type="match status" value="1"/>
</dbReference>
<dbReference type="SUPFAM" id="SSF54695">
    <property type="entry name" value="POZ domain"/>
    <property type="match status" value="1"/>
</dbReference>
<dbReference type="CDD" id="cd18186">
    <property type="entry name" value="BTB_POZ_ZBTB_KLHL-like"/>
    <property type="match status" value="1"/>
</dbReference>
<feature type="domain" description="BTB" evidence="2">
    <location>
        <begin position="82"/>
        <end position="133"/>
    </location>
</feature>
<evidence type="ECO:0000313" key="3">
    <source>
        <dbReference type="EMBL" id="CAA7263453.1"/>
    </source>
</evidence>
<feature type="compositionally biased region" description="Low complexity" evidence="1">
    <location>
        <begin position="34"/>
        <end position="44"/>
    </location>
</feature>
<feature type="compositionally biased region" description="Basic and acidic residues" evidence="1">
    <location>
        <begin position="10"/>
        <end position="25"/>
    </location>
</feature>
<reference evidence="3 4" key="1">
    <citation type="submission" date="2020-01" db="EMBL/GenBank/DDBJ databases">
        <authorList>
            <person name="Gupta K D."/>
        </authorList>
    </citation>
    <scope>NUCLEOTIDE SEQUENCE [LARGE SCALE GENOMIC DNA]</scope>
</reference>
<gene>
    <name evidence="3" type="ORF">AAE3_LOCUS5674</name>
</gene>
<proteinExistence type="predicted"/>
<comment type="caution">
    <text evidence="3">The sequence shown here is derived from an EMBL/GenBank/DDBJ whole genome shotgun (WGS) entry which is preliminary data.</text>
</comment>